<evidence type="ECO:0000259" key="2">
    <source>
        <dbReference type="PROSITE" id="PS51272"/>
    </source>
</evidence>
<protein>
    <recommendedName>
        <fullName evidence="2">SLH domain-containing protein</fullName>
    </recommendedName>
</protein>
<dbReference type="InterPro" id="IPR001119">
    <property type="entry name" value="SLH_dom"/>
</dbReference>
<dbReference type="PROSITE" id="PS51272">
    <property type="entry name" value="SLH"/>
    <property type="match status" value="2"/>
</dbReference>
<comment type="caution">
    <text evidence="3">The sequence shown here is derived from an EMBL/GenBank/DDBJ whole genome shotgun (WGS) entry which is preliminary data.</text>
</comment>
<dbReference type="Pfam" id="PF16244">
    <property type="entry name" value="DUF4901"/>
    <property type="match status" value="2"/>
</dbReference>
<dbReference type="Pfam" id="PF00395">
    <property type="entry name" value="SLH"/>
    <property type="match status" value="2"/>
</dbReference>
<keyword evidence="1" id="KW-0732">Signal</keyword>
<dbReference type="AlphaFoldDB" id="A0A7X2H9Q2"/>
<evidence type="ECO:0000313" key="3">
    <source>
        <dbReference type="EMBL" id="MRN56142.1"/>
    </source>
</evidence>
<gene>
    <name evidence="3" type="ORF">GJB61_24515</name>
</gene>
<dbReference type="Proteomes" id="UP000463051">
    <property type="component" value="Unassembled WGS sequence"/>
</dbReference>
<feature type="domain" description="SLH" evidence="2">
    <location>
        <begin position="591"/>
        <end position="654"/>
    </location>
</feature>
<sequence>MKSNSTHDIHQTTRTALITTVALALLLPAGLAGASSSTASSAATFVSLTTSSEQTAATTVKADPAKVKITKEEAIAKVKELFPALKEATASSVELGSSTSYPPFPNQMAWTIQWQYRVGNSTYGFSSTVDANNGDLINTYISIPLQENVSYYPPEISQAQALKKVEAFIVKAVPSIKSSELQLDENSLYNINNAALFGPVQYNFIYKLLKNGIPSAAEGLQVTIDGSGNVLQFYKVANGFDYPAAKPTMTQAEAEKKFADSFEVGLYYIPIYKNGTRNNWIIGWRPVEQALYSVDAITGKRMNSEGNDSTLPMTYADVPQSKKFLQLRSASTELSAEEAAKLVEQVAFIPAGRKLLSKSLSDDYQTPGRKIWRLTWSEGDHFYGGTAQSTAEVDALTGQILSFQAEQLNYPEVTKPQPAPTGGKKITQAEAKLKSLELVNLLYAKASSELKLVQYGGDWNVVPGGTGYRYQFIRYYKGIPVSDGNVNITVDLYGRLQDYSTYRNTGLEKIAQVPADATITKQEALAIYQNQYKPQLQYTQIGGFTVNNTYVTPSVKLTYTPVPTDSGKSLEVLDAVTGKWVSCYPTNALQGTPITTTDLKGHWAEKELSELVKYNVLTPEADGKVNPEQEITVGDWLTLIAKASTPTYATYYNGSDRKAVAGVNLENPYFDAVYFAAEHGWISKDIVLQTESKLTREQLAVQLTSFLKYNKISAFLDKDTAVSQFSDSSSIINKGAVAVVVKLGLLQADNGKFNPQQSVTKALAASVIMKLVELQGKTDQTIGQ</sequence>
<keyword evidence="4" id="KW-1185">Reference proteome</keyword>
<evidence type="ECO:0000256" key="1">
    <source>
        <dbReference type="SAM" id="SignalP"/>
    </source>
</evidence>
<reference evidence="3 4" key="1">
    <citation type="submission" date="2019-11" db="EMBL/GenBank/DDBJ databases">
        <title>Paenibacillus monticola sp. nov., a novel PGPR strain isolated from mountain sample in China.</title>
        <authorList>
            <person name="Zhao Q."/>
            <person name="Li H.-P."/>
            <person name="Zhang J.-L."/>
        </authorList>
    </citation>
    <scope>NUCLEOTIDE SEQUENCE [LARGE SCALE GENOMIC DNA]</scope>
    <source>
        <strain evidence="3 4">LC-T2</strain>
    </source>
</reference>
<evidence type="ECO:0000313" key="4">
    <source>
        <dbReference type="Proteomes" id="UP000463051"/>
    </source>
</evidence>
<dbReference type="EMBL" id="WJXB01000012">
    <property type="protein sequence ID" value="MRN56142.1"/>
    <property type="molecule type" value="Genomic_DNA"/>
</dbReference>
<feature type="signal peptide" evidence="1">
    <location>
        <begin position="1"/>
        <end position="34"/>
    </location>
</feature>
<dbReference type="RefSeq" id="WP_154121637.1">
    <property type="nucleotide sequence ID" value="NZ_WJXB01000012.1"/>
</dbReference>
<feature type="chain" id="PRO_5031298595" description="SLH domain-containing protein" evidence="1">
    <location>
        <begin position="35"/>
        <end position="784"/>
    </location>
</feature>
<dbReference type="InterPro" id="IPR032599">
    <property type="entry name" value="YcdB/YcdC_rep_domain"/>
</dbReference>
<organism evidence="3 4">
    <name type="scientific">Paenibacillus monticola</name>
    <dbReference type="NCBI Taxonomy" id="2666075"/>
    <lineage>
        <taxon>Bacteria</taxon>
        <taxon>Bacillati</taxon>
        <taxon>Bacillota</taxon>
        <taxon>Bacilli</taxon>
        <taxon>Bacillales</taxon>
        <taxon>Paenibacillaceae</taxon>
        <taxon>Paenibacillus</taxon>
    </lineage>
</organism>
<feature type="domain" description="SLH" evidence="2">
    <location>
        <begin position="720"/>
        <end position="782"/>
    </location>
</feature>
<proteinExistence type="predicted"/>
<name>A0A7X2H9Q2_9BACL</name>
<accession>A0A7X2H9Q2</accession>